<dbReference type="PANTHER" id="PTHR42788:SF19">
    <property type="entry name" value="ALIPHATIC SULFONATES IMPORT ATP-BINDING PROTEIN SSUB 2"/>
    <property type="match status" value="1"/>
</dbReference>
<evidence type="ECO:0000256" key="5">
    <source>
        <dbReference type="ARBA" id="ARBA00022840"/>
    </source>
</evidence>
<feature type="domain" description="ABC transporter" evidence="6">
    <location>
        <begin position="5"/>
        <end position="235"/>
    </location>
</feature>
<evidence type="ECO:0000313" key="8">
    <source>
        <dbReference type="Proteomes" id="UP001285263"/>
    </source>
</evidence>
<keyword evidence="2" id="KW-0813">Transport</keyword>
<dbReference type="InterPro" id="IPR003439">
    <property type="entry name" value="ABC_transporter-like_ATP-bd"/>
</dbReference>
<comment type="similarity">
    <text evidence="1">Belongs to the ABC transporter superfamily.</text>
</comment>
<reference evidence="7 8" key="1">
    <citation type="submission" date="2023-11" db="EMBL/GenBank/DDBJ databases">
        <title>Paucibacter sp. nov., isolated from fresh soil in Korea.</title>
        <authorList>
            <person name="Le N.T.T."/>
        </authorList>
    </citation>
    <scope>NUCLEOTIDE SEQUENCE [LARGE SCALE GENOMIC DNA]</scope>
    <source>
        <strain evidence="7 8">R3-3</strain>
    </source>
</reference>
<keyword evidence="5 7" id="KW-0067">ATP-binding</keyword>
<accession>A0ABU5DBR6</accession>
<name>A0ABU5DBR6_9BURK</name>
<keyword evidence="4" id="KW-0547">Nucleotide-binding</keyword>
<dbReference type="InterPro" id="IPR017871">
    <property type="entry name" value="ABC_transporter-like_CS"/>
</dbReference>
<dbReference type="Proteomes" id="UP001285263">
    <property type="component" value="Unassembled WGS sequence"/>
</dbReference>
<evidence type="ECO:0000256" key="4">
    <source>
        <dbReference type="ARBA" id="ARBA00022741"/>
    </source>
</evidence>
<keyword evidence="3" id="KW-1003">Cell membrane</keyword>
<evidence type="ECO:0000259" key="6">
    <source>
        <dbReference type="PROSITE" id="PS50893"/>
    </source>
</evidence>
<dbReference type="SMART" id="SM00382">
    <property type="entry name" value="AAA"/>
    <property type="match status" value="1"/>
</dbReference>
<gene>
    <name evidence="7" type="ORF">SNE35_04355</name>
</gene>
<dbReference type="PROSITE" id="PS50893">
    <property type="entry name" value="ABC_TRANSPORTER_2"/>
    <property type="match status" value="1"/>
</dbReference>
<dbReference type="EMBL" id="JAXCLA010000002">
    <property type="protein sequence ID" value="MDY0743721.1"/>
    <property type="molecule type" value="Genomic_DNA"/>
</dbReference>
<evidence type="ECO:0000256" key="2">
    <source>
        <dbReference type="ARBA" id="ARBA00022448"/>
    </source>
</evidence>
<dbReference type="InterPro" id="IPR050166">
    <property type="entry name" value="ABC_transporter_ATP-bind"/>
</dbReference>
<evidence type="ECO:0000256" key="3">
    <source>
        <dbReference type="ARBA" id="ARBA00022475"/>
    </source>
</evidence>
<dbReference type="GO" id="GO:0005524">
    <property type="term" value="F:ATP binding"/>
    <property type="evidence" value="ECO:0007669"/>
    <property type="project" value="UniProtKB-KW"/>
</dbReference>
<proteinExistence type="inferred from homology"/>
<dbReference type="PROSITE" id="PS00211">
    <property type="entry name" value="ABC_TRANSPORTER_1"/>
    <property type="match status" value="1"/>
</dbReference>
<evidence type="ECO:0000256" key="1">
    <source>
        <dbReference type="ARBA" id="ARBA00005417"/>
    </source>
</evidence>
<sequence length="247" mass="26816">MTTLLLDLHVRRKAYPGGRTVLTDIRLQLQAGEVVSLVGASGCGKSTLLRIAAGLDDIFEGHALLEGKPLGLRRVSRATVSAVGVVFQEPRLFPWLDVAANIGFDGSAEYDAKRVSALLDEVGLAGYERALPKQLSGGQAQRVAIARALYTGPRLLLLDEPFSALDAFTRVRLQDLVLELAQRHGASLLVVTHELEEAVLLSDRVLLLDEGHIARELTVPLARPRSRDDSALTRLRRELHGALKQAA</sequence>
<dbReference type="Pfam" id="PF00005">
    <property type="entry name" value="ABC_tran"/>
    <property type="match status" value="1"/>
</dbReference>
<dbReference type="InterPro" id="IPR027417">
    <property type="entry name" value="P-loop_NTPase"/>
</dbReference>
<keyword evidence="8" id="KW-1185">Reference proteome</keyword>
<dbReference type="InterPro" id="IPR003593">
    <property type="entry name" value="AAA+_ATPase"/>
</dbReference>
<dbReference type="PANTHER" id="PTHR42788">
    <property type="entry name" value="TAURINE IMPORT ATP-BINDING PROTEIN-RELATED"/>
    <property type="match status" value="1"/>
</dbReference>
<protein>
    <submittedName>
        <fullName evidence="7">ABC transporter ATP-binding protein</fullName>
    </submittedName>
</protein>
<dbReference type="SUPFAM" id="SSF52540">
    <property type="entry name" value="P-loop containing nucleoside triphosphate hydrolases"/>
    <property type="match status" value="1"/>
</dbReference>
<dbReference type="Gene3D" id="3.40.50.300">
    <property type="entry name" value="P-loop containing nucleotide triphosphate hydrolases"/>
    <property type="match status" value="1"/>
</dbReference>
<organism evidence="7 8">
    <name type="scientific">Roseateles agri</name>
    <dbReference type="NCBI Taxonomy" id="3098619"/>
    <lineage>
        <taxon>Bacteria</taxon>
        <taxon>Pseudomonadati</taxon>
        <taxon>Pseudomonadota</taxon>
        <taxon>Betaproteobacteria</taxon>
        <taxon>Burkholderiales</taxon>
        <taxon>Sphaerotilaceae</taxon>
        <taxon>Roseateles</taxon>
    </lineage>
</organism>
<evidence type="ECO:0000313" key="7">
    <source>
        <dbReference type="EMBL" id="MDY0743721.1"/>
    </source>
</evidence>
<dbReference type="RefSeq" id="WP_320421639.1">
    <property type="nucleotide sequence ID" value="NZ_JAXCLA010000002.1"/>
</dbReference>
<keyword evidence="3" id="KW-0472">Membrane</keyword>
<comment type="caution">
    <text evidence="7">The sequence shown here is derived from an EMBL/GenBank/DDBJ whole genome shotgun (WGS) entry which is preliminary data.</text>
</comment>